<dbReference type="Proteomes" id="UP000657075">
    <property type="component" value="Unassembled WGS sequence"/>
</dbReference>
<reference evidence="4" key="3">
    <citation type="submission" date="2022-09" db="EMBL/GenBank/DDBJ databases">
        <title>Complete genome sequence of Vulcanisaeta souniana.</title>
        <authorList>
            <person name="Kato S."/>
            <person name="Itoh T."/>
            <person name="Ohkuma M."/>
        </authorList>
    </citation>
    <scope>NUCLEOTIDE SEQUENCE [LARGE SCALE GENOMIC DNA]</scope>
    <source>
        <strain evidence="4">JCM 11219</strain>
    </source>
</reference>
<dbReference type="EMBL" id="BMNM01000002">
    <property type="protein sequence ID" value="GGI72896.1"/>
    <property type="molecule type" value="Genomic_DNA"/>
</dbReference>
<dbReference type="SUPFAM" id="SSF56300">
    <property type="entry name" value="Metallo-dependent phosphatases"/>
    <property type="match status" value="1"/>
</dbReference>
<reference evidence="2" key="2">
    <citation type="submission" date="2020-09" db="EMBL/GenBank/DDBJ databases">
        <authorList>
            <person name="Sun Q."/>
            <person name="Ohkuma M."/>
        </authorList>
    </citation>
    <scope>NUCLEOTIDE SEQUENCE</scope>
    <source>
        <strain evidence="2">JCM 11219</strain>
    </source>
</reference>
<keyword evidence="4" id="KW-1185">Reference proteome</keyword>
<evidence type="ECO:0000313" key="3">
    <source>
        <dbReference type="Proteomes" id="UP000657075"/>
    </source>
</evidence>
<evidence type="ECO:0000313" key="2">
    <source>
        <dbReference type="EMBL" id="GGI72896.1"/>
    </source>
</evidence>
<accession>A0A830EHT0</accession>
<dbReference type="GeneID" id="76206050"/>
<dbReference type="Proteomes" id="UP001060771">
    <property type="component" value="Chromosome"/>
</dbReference>
<sequence length="66" mass="7614">MNIKILHISVVHGDRYYINSIGNIAKRISIIIVSGDFENPEILNWIITVNLYTQSWVMRIPMTLGQ</sequence>
<organism evidence="2 3">
    <name type="scientific">Vulcanisaeta souniana JCM 11219</name>
    <dbReference type="NCBI Taxonomy" id="1293586"/>
    <lineage>
        <taxon>Archaea</taxon>
        <taxon>Thermoproteota</taxon>
        <taxon>Thermoprotei</taxon>
        <taxon>Thermoproteales</taxon>
        <taxon>Thermoproteaceae</taxon>
        <taxon>Vulcanisaeta</taxon>
    </lineage>
</organism>
<gene>
    <name evidence="2" type="ORF">GCM10007112_07170</name>
    <name evidence="1" type="ORF">Vsou_04960</name>
</gene>
<dbReference type="RefSeq" id="WP_054843310.1">
    <property type="nucleotide sequence ID" value="NZ_AP026830.1"/>
</dbReference>
<name>A0A830EHT0_9CREN</name>
<proteinExistence type="predicted"/>
<dbReference type="InterPro" id="IPR029052">
    <property type="entry name" value="Metallo-depent_PP-like"/>
</dbReference>
<evidence type="ECO:0000313" key="4">
    <source>
        <dbReference type="Proteomes" id="UP001060771"/>
    </source>
</evidence>
<dbReference type="EMBL" id="AP026830">
    <property type="protein sequence ID" value="BDR91403.1"/>
    <property type="molecule type" value="Genomic_DNA"/>
</dbReference>
<reference evidence="2" key="1">
    <citation type="journal article" date="2014" name="Int. J. Syst. Evol. Microbiol.">
        <title>Complete genome sequence of Corynebacterium casei LMG S-19264T (=DSM 44701T), isolated from a smear-ripened cheese.</title>
        <authorList>
            <consortium name="US DOE Joint Genome Institute (JGI-PGF)"/>
            <person name="Walter F."/>
            <person name="Albersmeier A."/>
            <person name="Kalinowski J."/>
            <person name="Ruckert C."/>
        </authorList>
    </citation>
    <scope>NUCLEOTIDE SEQUENCE</scope>
    <source>
        <strain evidence="2">JCM 11219</strain>
    </source>
</reference>
<reference evidence="1" key="4">
    <citation type="journal article" date="2023" name="Microbiol. Resour. Announc.">
        <title>Complete Genome Sequence of Vulcanisaeta souniana Strain IC-059, a Hyperthermophilic Archaeon Isolated from Hot Spring Water in Japan.</title>
        <authorList>
            <person name="Kato S."/>
            <person name="Itoh T."/>
            <person name="Wu L."/>
            <person name="Ma J."/>
            <person name="Ohkuma M."/>
        </authorList>
    </citation>
    <scope>NUCLEOTIDE SEQUENCE</scope>
    <source>
        <strain evidence="1">JCM 11219</strain>
    </source>
</reference>
<protein>
    <submittedName>
        <fullName evidence="2">Uncharacterized protein</fullName>
    </submittedName>
</protein>
<evidence type="ECO:0000313" key="1">
    <source>
        <dbReference type="EMBL" id="BDR91403.1"/>
    </source>
</evidence>
<dbReference type="AlphaFoldDB" id="A0A830EHT0"/>